<dbReference type="SUPFAM" id="SSF52374">
    <property type="entry name" value="Nucleotidylyl transferase"/>
    <property type="match status" value="1"/>
</dbReference>
<reference evidence="13 14" key="1">
    <citation type="submission" date="2019-09" db="EMBL/GenBank/DDBJ databases">
        <title>Phylogeny of genus Pseudoclavibacter and closely related genus.</title>
        <authorList>
            <person name="Li Y."/>
        </authorList>
    </citation>
    <scope>NUCLEOTIDE SEQUENCE [LARGE SCALE GENOMIC DNA]</scope>
    <source>
        <strain evidence="13 14">THG-MD12</strain>
    </source>
</reference>
<evidence type="ECO:0000256" key="5">
    <source>
        <dbReference type="ARBA" id="ARBA00022741"/>
    </source>
</evidence>
<dbReference type="GO" id="GO:0009244">
    <property type="term" value="P:lipopolysaccharide core region biosynthetic process"/>
    <property type="evidence" value="ECO:0007669"/>
    <property type="project" value="UniProtKB-UniPathway"/>
</dbReference>
<keyword evidence="7" id="KW-0067">ATP-binding</keyword>
<dbReference type="EMBL" id="WBJX01000007">
    <property type="protein sequence ID" value="KAB1636206.1"/>
    <property type="molecule type" value="Genomic_DNA"/>
</dbReference>
<feature type="domain" description="Cytidyltransferase-like" evidence="12">
    <location>
        <begin position="355"/>
        <end position="450"/>
    </location>
</feature>
<comment type="catalytic activity">
    <reaction evidence="10">
        <text>D-glycero-beta-D-manno-heptose 1-phosphate + ATP + H(+) = ADP-D-glycero-beta-D-manno-heptose + diphosphate</text>
        <dbReference type="Rhea" id="RHEA:27465"/>
        <dbReference type="ChEBI" id="CHEBI:15378"/>
        <dbReference type="ChEBI" id="CHEBI:30616"/>
        <dbReference type="ChEBI" id="CHEBI:33019"/>
        <dbReference type="ChEBI" id="CHEBI:59967"/>
        <dbReference type="ChEBI" id="CHEBI:61593"/>
        <dbReference type="EC" id="2.7.7.70"/>
    </reaction>
</comment>
<keyword evidence="8" id="KW-0511">Multifunctional enzyme</keyword>
<evidence type="ECO:0000259" key="11">
    <source>
        <dbReference type="Pfam" id="PF00294"/>
    </source>
</evidence>
<dbReference type="GO" id="GO:0005829">
    <property type="term" value="C:cytosol"/>
    <property type="evidence" value="ECO:0007669"/>
    <property type="project" value="TreeGrafter"/>
</dbReference>
<feature type="domain" description="Carbohydrate kinase PfkB" evidence="11">
    <location>
        <begin position="42"/>
        <end position="317"/>
    </location>
</feature>
<evidence type="ECO:0000256" key="6">
    <source>
        <dbReference type="ARBA" id="ARBA00022777"/>
    </source>
</evidence>
<evidence type="ECO:0000256" key="9">
    <source>
        <dbReference type="ARBA" id="ARBA00023277"/>
    </source>
</evidence>
<dbReference type="GO" id="GO:0033786">
    <property type="term" value="F:heptose-1-phosphate adenylyltransferase activity"/>
    <property type="evidence" value="ECO:0007669"/>
    <property type="project" value="TreeGrafter"/>
</dbReference>
<dbReference type="Gene3D" id="3.40.50.620">
    <property type="entry name" value="HUPs"/>
    <property type="match status" value="1"/>
</dbReference>
<keyword evidence="3 13" id="KW-0808">Transferase</keyword>
<keyword evidence="6" id="KW-0418">Kinase</keyword>
<dbReference type="Pfam" id="PF00294">
    <property type="entry name" value="PfkB"/>
    <property type="match status" value="1"/>
</dbReference>
<keyword evidence="5" id="KW-0547">Nucleotide-binding</keyword>
<dbReference type="EC" id="2.7.7.70" evidence="2"/>
<name>A0A7J5AXT0_9MICO</name>
<comment type="pathway">
    <text evidence="1">Bacterial outer membrane biogenesis; LPS core biosynthesis.</text>
</comment>
<dbReference type="OrthoDB" id="9802794at2"/>
<evidence type="ECO:0000256" key="4">
    <source>
        <dbReference type="ARBA" id="ARBA00022695"/>
    </source>
</evidence>
<dbReference type="UniPathway" id="UPA00958"/>
<dbReference type="GO" id="GO:0005524">
    <property type="term" value="F:ATP binding"/>
    <property type="evidence" value="ECO:0007669"/>
    <property type="project" value="UniProtKB-KW"/>
</dbReference>
<organism evidence="13 14">
    <name type="scientific">Pseudoclavibacter terrae</name>
    <dbReference type="NCBI Taxonomy" id="1530195"/>
    <lineage>
        <taxon>Bacteria</taxon>
        <taxon>Bacillati</taxon>
        <taxon>Actinomycetota</taxon>
        <taxon>Actinomycetes</taxon>
        <taxon>Micrococcales</taxon>
        <taxon>Microbacteriaceae</taxon>
        <taxon>Pseudoclavibacter</taxon>
    </lineage>
</organism>
<evidence type="ECO:0000259" key="12">
    <source>
        <dbReference type="Pfam" id="PF01467"/>
    </source>
</evidence>
<dbReference type="InterPro" id="IPR011914">
    <property type="entry name" value="RfaE_dom_II"/>
</dbReference>
<evidence type="ECO:0000256" key="10">
    <source>
        <dbReference type="ARBA" id="ARBA00047428"/>
    </source>
</evidence>
<evidence type="ECO:0000256" key="7">
    <source>
        <dbReference type="ARBA" id="ARBA00022840"/>
    </source>
</evidence>
<keyword evidence="9" id="KW-0119">Carbohydrate metabolism</keyword>
<proteinExistence type="predicted"/>
<dbReference type="InterPro" id="IPR002173">
    <property type="entry name" value="Carboh/pur_kinase_PfkB_CS"/>
</dbReference>
<evidence type="ECO:0000256" key="2">
    <source>
        <dbReference type="ARBA" id="ARBA00012519"/>
    </source>
</evidence>
<dbReference type="SUPFAM" id="SSF53613">
    <property type="entry name" value="Ribokinase-like"/>
    <property type="match status" value="1"/>
</dbReference>
<dbReference type="AlphaFoldDB" id="A0A7J5AXT0"/>
<dbReference type="GO" id="GO:0016773">
    <property type="term" value="F:phosphotransferase activity, alcohol group as acceptor"/>
    <property type="evidence" value="ECO:0007669"/>
    <property type="project" value="InterPro"/>
</dbReference>
<evidence type="ECO:0000313" key="13">
    <source>
        <dbReference type="EMBL" id="KAB1636206.1"/>
    </source>
</evidence>
<evidence type="ECO:0000256" key="8">
    <source>
        <dbReference type="ARBA" id="ARBA00023268"/>
    </source>
</evidence>
<dbReference type="NCBIfam" id="TIGR00125">
    <property type="entry name" value="cyt_tran_rel"/>
    <property type="match status" value="1"/>
</dbReference>
<sequence>MTVRLASAVRDISNRRPTVAVIGDYLLDGWWSGHTQRIAREAPAPVVDVDTRTHTPGGAANTALNLASLGAKVLAVGLVGDDDAGSLLRERLAEAGVDVSRLRPVDAARTTTKVRVSVDDQLLVRLDDGQIDAWPQRELDALLDEALDATALADAQLFCDYGSAIFTTGTLEQLARHPRPTLRVVDAHDPTRWRALTPDIVTPNAAEAAAVVDATFGDGEARVAQVLANATTLFQRTGASGIIVTLDRSGTLLLRQGTEPHRTHAHPVSEKQASGAGDVFVAAVTIASAAGLPLEIAAELGQQAADIAVRKSGTCVCTLDELHSSVNEASDATTALDDLATLLEGHRAAGERIVFTNGCFDVLHRGHTTHLRQARRLGDVLVVAVNSDDSVRRLKGADRPINSAADRATLLAELSCVDYVLVFDDDTADTLITRLRPDVYVKGGDYTPEMLTETAAITAVGGEIEILDYIETHSTTQLFGRIRASEQHPSPTKGRTA</sequence>
<dbReference type="InterPro" id="IPR014729">
    <property type="entry name" value="Rossmann-like_a/b/a_fold"/>
</dbReference>
<dbReference type="Pfam" id="PF01467">
    <property type="entry name" value="CTP_transf_like"/>
    <property type="match status" value="1"/>
</dbReference>
<dbReference type="InterPro" id="IPR029056">
    <property type="entry name" value="Ribokinase-like"/>
</dbReference>
<dbReference type="RefSeq" id="WP_151424915.1">
    <property type="nucleotide sequence ID" value="NZ_WBJX01000007.1"/>
</dbReference>
<dbReference type="Gene3D" id="3.40.1190.20">
    <property type="match status" value="1"/>
</dbReference>
<keyword evidence="14" id="KW-1185">Reference proteome</keyword>
<dbReference type="Proteomes" id="UP000490386">
    <property type="component" value="Unassembled WGS sequence"/>
</dbReference>
<dbReference type="InterPro" id="IPR004821">
    <property type="entry name" value="Cyt_trans-like"/>
</dbReference>
<evidence type="ECO:0000313" key="14">
    <source>
        <dbReference type="Proteomes" id="UP000490386"/>
    </source>
</evidence>
<dbReference type="PROSITE" id="PS00583">
    <property type="entry name" value="PFKB_KINASES_1"/>
    <property type="match status" value="1"/>
</dbReference>
<dbReference type="NCBIfam" id="TIGR02199">
    <property type="entry name" value="rfaE_dom_II"/>
    <property type="match status" value="1"/>
</dbReference>
<evidence type="ECO:0000256" key="3">
    <source>
        <dbReference type="ARBA" id="ARBA00022679"/>
    </source>
</evidence>
<protein>
    <recommendedName>
        <fullName evidence="2">D-glycero-beta-D-manno-heptose 1-phosphate adenylyltransferase</fullName>
        <ecNumber evidence="2">2.7.7.70</ecNumber>
    </recommendedName>
</protein>
<accession>A0A7J5AXT0</accession>
<evidence type="ECO:0000256" key="1">
    <source>
        <dbReference type="ARBA" id="ARBA00004713"/>
    </source>
</evidence>
<dbReference type="PANTHER" id="PTHR46969">
    <property type="entry name" value="BIFUNCTIONAL PROTEIN HLDE"/>
    <property type="match status" value="1"/>
</dbReference>
<dbReference type="PANTHER" id="PTHR46969:SF1">
    <property type="entry name" value="BIFUNCTIONAL PROTEIN HLDE"/>
    <property type="match status" value="1"/>
</dbReference>
<comment type="caution">
    <text evidence="13">The sequence shown here is derived from an EMBL/GenBank/DDBJ whole genome shotgun (WGS) entry which is preliminary data.</text>
</comment>
<dbReference type="GO" id="GO:0033785">
    <property type="term" value="F:heptose 7-phosphate kinase activity"/>
    <property type="evidence" value="ECO:0007669"/>
    <property type="project" value="TreeGrafter"/>
</dbReference>
<dbReference type="InterPro" id="IPR011611">
    <property type="entry name" value="PfkB_dom"/>
</dbReference>
<gene>
    <name evidence="13" type="primary">rfaE2</name>
    <name evidence="13" type="ORF">F8O03_16920</name>
</gene>
<keyword evidence="4 13" id="KW-0548">Nucleotidyltransferase</keyword>